<comment type="caution">
    <text evidence="4">The sequence shown here is derived from an EMBL/GenBank/DDBJ whole genome shotgun (WGS) entry which is preliminary data.</text>
</comment>
<dbReference type="InterPro" id="IPR051311">
    <property type="entry name" value="DedA_domain"/>
</dbReference>
<feature type="transmembrane region" description="Helical" evidence="2">
    <location>
        <begin position="138"/>
        <end position="158"/>
    </location>
</feature>
<gene>
    <name evidence="4" type="ORF">RYX45_07770</name>
</gene>
<proteinExistence type="inferred from homology"/>
<evidence type="ECO:0000256" key="1">
    <source>
        <dbReference type="ARBA" id="ARBA00010792"/>
    </source>
</evidence>
<accession>A0AAJ2L1P1</accession>
<evidence type="ECO:0000313" key="5">
    <source>
        <dbReference type="Proteomes" id="UP001285636"/>
    </source>
</evidence>
<feature type="transmembrane region" description="Helical" evidence="2">
    <location>
        <begin position="170"/>
        <end position="191"/>
    </location>
</feature>
<dbReference type="Pfam" id="PF09335">
    <property type="entry name" value="VTT_dom"/>
    <property type="match status" value="1"/>
</dbReference>
<reference evidence="4" key="1">
    <citation type="submission" date="2023-10" db="EMBL/GenBank/DDBJ databases">
        <title>Screening of Alkalihalophilus pseudofirmusBZ-TG-HK211 and Its Alleviation of Salt Stress on Rapeseed Growth.</title>
        <authorList>
            <person name="Zhao B."/>
            <person name="Guo T."/>
        </authorList>
    </citation>
    <scope>NUCLEOTIDE SEQUENCE</scope>
    <source>
        <strain evidence="4">BZ-TG-HK211</strain>
    </source>
</reference>
<keyword evidence="2" id="KW-0472">Membrane</keyword>
<comment type="similarity">
    <text evidence="1">Belongs to the DedA family.</text>
</comment>
<organism evidence="4 5">
    <name type="scientific">Alkalihalophilus pseudofirmus</name>
    <name type="common">Bacillus pseudofirmus</name>
    <dbReference type="NCBI Taxonomy" id="79885"/>
    <lineage>
        <taxon>Bacteria</taxon>
        <taxon>Bacillati</taxon>
        <taxon>Bacillota</taxon>
        <taxon>Bacilli</taxon>
        <taxon>Bacillales</taxon>
        <taxon>Bacillaceae</taxon>
        <taxon>Alkalihalophilus</taxon>
    </lineage>
</organism>
<dbReference type="PANTHER" id="PTHR42709">
    <property type="entry name" value="ALKALINE PHOSPHATASE LIKE PROTEIN"/>
    <property type="match status" value="1"/>
</dbReference>
<evidence type="ECO:0000259" key="3">
    <source>
        <dbReference type="Pfam" id="PF09335"/>
    </source>
</evidence>
<dbReference type="GO" id="GO:0005886">
    <property type="term" value="C:plasma membrane"/>
    <property type="evidence" value="ECO:0007669"/>
    <property type="project" value="TreeGrafter"/>
</dbReference>
<keyword evidence="2" id="KW-1133">Transmembrane helix</keyword>
<name>A0AAJ2L1P1_ALKPS</name>
<sequence length="206" mass="23815">MMVAFTEMISFIQSHGYMALFLIFSIGLFFFPVPNEILLMSGGLIATTAYVEPIPAMFVVYASILVHGTSLYIVGHFLGTKSIPIKEERSIWYRRALKGKELLDRYGLKAASFSYFFPFIRHAVPFSVGLSAISYQRFAAIGFSSAFVWMNLYYWIGFHYGRSIKDWSSFVQQLIYTLIGIAILFGIYTFIKYRRERHRKQQPNDQ</sequence>
<dbReference type="InterPro" id="IPR032816">
    <property type="entry name" value="VTT_dom"/>
</dbReference>
<dbReference type="PANTHER" id="PTHR42709:SF9">
    <property type="entry name" value="ALKALINE PHOSPHATASE LIKE PROTEIN"/>
    <property type="match status" value="1"/>
</dbReference>
<dbReference type="Proteomes" id="UP001285636">
    <property type="component" value="Unassembled WGS sequence"/>
</dbReference>
<dbReference type="RefSeq" id="WP_327868778.1">
    <property type="nucleotide sequence ID" value="NZ_CP144224.1"/>
</dbReference>
<feature type="transmembrane region" description="Helical" evidence="2">
    <location>
        <begin position="54"/>
        <end position="79"/>
    </location>
</feature>
<evidence type="ECO:0000256" key="2">
    <source>
        <dbReference type="SAM" id="Phobius"/>
    </source>
</evidence>
<protein>
    <submittedName>
        <fullName evidence="4">DedA family protein</fullName>
    </submittedName>
</protein>
<keyword evidence="2" id="KW-0812">Transmembrane</keyword>
<dbReference type="EMBL" id="JAWJAY010000001">
    <property type="protein sequence ID" value="MDV2885075.1"/>
    <property type="molecule type" value="Genomic_DNA"/>
</dbReference>
<dbReference type="AlphaFoldDB" id="A0AAJ2L1P1"/>
<feature type="transmembrane region" description="Helical" evidence="2">
    <location>
        <begin position="16"/>
        <end position="34"/>
    </location>
</feature>
<feature type="domain" description="VTT" evidence="3">
    <location>
        <begin position="33"/>
        <end position="157"/>
    </location>
</feature>
<evidence type="ECO:0000313" key="4">
    <source>
        <dbReference type="EMBL" id="MDV2885075.1"/>
    </source>
</evidence>